<dbReference type="EMBL" id="JAABOA010002446">
    <property type="protein sequence ID" value="KAF9579857.1"/>
    <property type="molecule type" value="Genomic_DNA"/>
</dbReference>
<dbReference type="PANTHER" id="PTHR11559">
    <property type="entry name" value="CARBOXYLESTERASE"/>
    <property type="match status" value="1"/>
</dbReference>
<accession>A0A9P6FR28</accession>
<dbReference type="InterPro" id="IPR002018">
    <property type="entry name" value="CarbesteraseB"/>
</dbReference>
<gene>
    <name evidence="2" type="ORF">BGW38_003710</name>
</gene>
<dbReference type="OrthoDB" id="408631at2759"/>
<dbReference type="AlphaFoldDB" id="A0A9P6FR28"/>
<dbReference type="SUPFAM" id="SSF53474">
    <property type="entry name" value="alpha/beta-Hydrolases"/>
    <property type="match status" value="1"/>
</dbReference>
<sequence length="551" mass="60896">MVSAAHPLVQIPGCGSVQGIQRPAVAKFLNIPYATVVKRWRPSVKAAPWSGVRDATVQGPVCHQPKSENPMVSMASGDVDEDDEEAYSKIYNERDCLNLNIFAPRSQLPDPQGKPSGPPVPVMVWIHGGGFKDGGNGMELYDASNLVDYAAQTLGRPVIVVTINYRLNYFGFLSSAELVSDVHSWENSSPQQQDPMNKSVGNWGLLDQKLALEWVRDHIAAFGGDPTNVTAFGESAGACSIGYHIGMPAHHGLFQRAIFQSGASTTLTTVYPELEGQRYFDNLCNFHGLNDPKLNLSGAQKLERLSRIPAKDLVKAADNGRVGMFQPCIDGVLIKSDVRGWIHDPALYDTGLKSVMLGDCRDEGSMFVVTMGAPTLKRWSKFKSIYCPPSEEKAFDQIYGVPKSDAEAFATSALTVEEMQLGLGAHHAVELPFVFGSDQFLDLLTDEEKVLSQSVMENWVLFAWGETGRRHGLRRGLDSFLPSDVGCGGDRMEAIVFTEECTVEKKLVERMDQRTIEYWKRYEQWVKEQRLKNATERQNDLSQATRGGSKL</sequence>
<organism evidence="2 3">
    <name type="scientific">Lunasporangiospora selenospora</name>
    <dbReference type="NCBI Taxonomy" id="979761"/>
    <lineage>
        <taxon>Eukaryota</taxon>
        <taxon>Fungi</taxon>
        <taxon>Fungi incertae sedis</taxon>
        <taxon>Mucoromycota</taxon>
        <taxon>Mortierellomycotina</taxon>
        <taxon>Mortierellomycetes</taxon>
        <taxon>Mortierellales</taxon>
        <taxon>Mortierellaceae</taxon>
        <taxon>Lunasporangiospora</taxon>
    </lineage>
</organism>
<dbReference type="Pfam" id="PF00135">
    <property type="entry name" value="COesterase"/>
    <property type="match status" value="1"/>
</dbReference>
<comment type="caution">
    <text evidence="2">The sequence shown here is derived from an EMBL/GenBank/DDBJ whole genome shotgun (WGS) entry which is preliminary data.</text>
</comment>
<dbReference type="Gene3D" id="3.40.50.1820">
    <property type="entry name" value="alpha/beta hydrolase"/>
    <property type="match status" value="1"/>
</dbReference>
<keyword evidence="3" id="KW-1185">Reference proteome</keyword>
<proteinExistence type="predicted"/>
<feature type="domain" description="Carboxylesterase type B" evidence="1">
    <location>
        <begin position="7"/>
        <end position="372"/>
    </location>
</feature>
<evidence type="ECO:0000313" key="2">
    <source>
        <dbReference type="EMBL" id="KAF9579857.1"/>
    </source>
</evidence>
<dbReference type="Proteomes" id="UP000780801">
    <property type="component" value="Unassembled WGS sequence"/>
</dbReference>
<dbReference type="InterPro" id="IPR050309">
    <property type="entry name" value="Type-B_Carboxylest/Lipase"/>
</dbReference>
<reference evidence="2" key="1">
    <citation type="journal article" date="2020" name="Fungal Divers.">
        <title>Resolving the Mortierellaceae phylogeny through synthesis of multi-gene phylogenetics and phylogenomics.</title>
        <authorList>
            <person name="Vandepol N."/>
            <person name="Liber J."/>
            <person name="Desiro A."/>
            <person name="Na H."/>
            <person name="Kennedy M."/>
            <person name="Barry K."/>
            <person name="Grigoriev I.V."/>
            <person name="Miller A.N."/>
            <person name="O'Donnell K."/>
            <person name="Stajich J.E."/>
            <person name="Bonito G."/>
        </authorList>
    </citation>
    <scope>NUCLEOTIDE SEQUENCE</scope>
    <source>
        <strain evidence="2">KOD1015</strain>
    </source>
</reference>
<evidence type="ECO:0000259" key="1">
    <source>
        <dbReference type="Pfam" id="PF00135"/>
    </source>
</evidence>
<name>A0A9P6FR28_9FUNG</name>
<protein>
    <recommendedName>
        <fullName evidence="1">Carboxylesterase type B domain-containing protein</fullName>
    </recommendedName>
</protein>
<dbReference type="InterPro" id="IPR029058">
    <property type="entry name" value="AB_hydrolase_fold"/>
</dbReference>
<evidence type="ECO:0000313" key="3">
    <source>
        <dbReference type="Proteomes" id="UP000780801"/>
    </source>
</evidence>